<dbReference type="PANTHER" id="PTHR16305">
    <property type="entry name" value="TESTICULAR SOLUBLE ADENYLYL CYCLASE"/>
    <property type="match status" value="1"/>
</dbReference>
<feature type="compositionally biased region" description="Low complexity" evidence="3">
    <location>
        <begin position="20"/>
        <end position="37"/>
    </location>
</feature>
<name>A0A0K8P7Q0_PISS1</name>
<accession>A0A0K8P7Q0</accession>
<gene>
    <name evidence="4" type="ORF">ISF6_5027</name>
</gene>
<proteinExistence type="predicted"/>
<dbReference type="STRING" id="1547922.ISF6_5027"/>
<evidence type="ECO:0000256" key="2">
    <source>
        <dbReference type="ARBA" id="ARBA00022840"/>
    </source>
</evidence>
<organism evidence="4 5">
    <name type="scientific">Piscinibacter sakaiensis</name>
    <name type="common">Ideonella sakaiensis</name>
    <dbReference type="NCBI Taxonomy" id="1547922"/>
    <lineage>
        <taxon>Bacteria</taxon>
        <taxon>Pseudomonadati</taxon>
        <taxon>Pseudomonadota</taxon>
        <taxon>Betaproteobacteria</taxon>
        <taxon>Burkholderiales</taxon>
        <taxon>Sphaerotilaceae</taxon>
        <taxon>Piscinibacter</taxon>
    </lineage>
</organism>
<dbReference type="GO" id="GO:0004016">
    <property type="term" value="F:adenylate cyclase activity"/>
    <property type="evidence" value="ECO:0007669"/>
    <property type="project" value="TreeGrafter"/>
</dbReference>
<dbReference type="PANTHER" id="PTHR16305:SF28">
    <property type="entry name" value="GUANYLATE CYCLASE DOMAIN-CONTAINING PROTEIN"/>
    <property type="match status" value="1"/>
</dbReference>
<dbReference type="GO" id="GO:0005737">
    <property type="term" value="C:cytoplasm"/>
    <property type="evidence" value="ECO:0007669"/>
    <property type="project" value="TreeGrafter"/>
</dbReference>
<dbReference type="EMBL" id="BBYR01000079">
    <property type="protein sequence ID" value="GAP38569.1"/>
    <property type="molecule type" value="Genomic_DNA"/>
</dbReference>
<feature type="region of interest" description="Disordered" evidence="3">
    <location>
        <begin position="20"/>
        <end position="62"/>
    </location>
</feature>
<reference evidence="4 5" key="2">
    <citation type="journal article" date="2016" name="Science">
        <title>A bacterium that degrades and assimilates poly(ethylene terephthalate).</title>
        <authorList>
            <person name="Yoshida S."/>
            <person name="Hiraga K."/>
            <person name="Takehana T."/>
            <person name="Taniguchi I."/>
            <person name="Yamaji H."/>
            <person name="Maeda Y."/>
            <person name="Toyohara K."/>
            <person name="Miyamoto K."/>
            <person name="Kimura Y."/>
            <person name="Oda K."/>
        </authorList>
    </citation>
    <scope>NUCLEOTIDE SEQUENCE [LARGE SCALE GENOMIC DNA]</scope>
    <source>
        <strain evidence="5">NBRC 110686 / TISTR 2288 / 201-F6</strain>
    </source>
</reference>
<dbReference type="Proteomes" id="UP000037660">
    <property type="component" value="Unassembled WGS sequence"/>
</dbReference>
<keyword evidence="1" id="KW-0547">Nucleotide-binding</keyword>
<evidence type="ECO:0000256" key="3">
    <source>
        <dbReference type="SAM" id="MobiDB-lite"/>
    </source>
</evidence>
<evidence type="ECO:0000256" key="1">
    <source>
        <dbReference type="ARBA" id="ARBA00022741"/>
    </source>
</evidence>
<protein>
    <submittedName>
        <fullName evidence="4">Transcriptional regulator, AfsR/DnrI/RedD family</fullName>
    </submittedName>
</protein>
<evidence type="ECO:0000313" key="5">
    <source>
        <dbReference type="Proteomes" id="UP000037660"/>
    </source>
</evidence>
<sequence length="668" mass="69305">MGGNPAWLLECLKSLWLGRPGDGAPAPPSAGAVPAPGTRAKTAMTTVARDPPPSPRDRREIPLPPTLREAVRLRLQRLPEPALQLAQVAAVAGGDFSLGLAAALLGRNLLGLAPALGALEQAQVFQGLGFAHDLVAEAVLDSLPRALRPALHRGVAAQLQAQQAPAAAIADHLQAAGEAAAAAPWWLQAAARARRQWQMAEAAAAYAAAAPALPQRAARFAAWCDAARCALWVRHPSAEAALVAAEALAERPEEAARLRTLRTIAHFGSRRLDAALAEAGPLMTDYEHLGAALPPATLADGVRVLTSLVASGLDVGRLRALVDRLAPHVEPEAEARLALRTARAGLLHWDGWPREGVAALEPALAQAEQEADPGLRVTLGNQLMRMRHAVGDHAGARALGERVLAQSEPLEMGVVFRADVMHVVAMIEVAAGQAPAGLARFEALLARLAAAGARVPDLFLTSQAQALAVAGRGAAARALLDRHPAPGRPGQGTQDLHLLLTRARLDHRDGRDPSADLARAAEVGALPTGLVLQRAALAAALQGGDPDALAALVDELGTRGLVALQRLAAQGAARAAVAAGRPDQAVAMARQALARAAEVDAWVDEPASAWVTAHEVFAACGESAAARDAAHLGAAAVREGAAAWRRAAEREAWLHGNPLHRRLLAVAG</sequence>
<keyword evidence="2" id="KW-0067">ATP-binding</keyword>
<dbReference type="AlphaFoldDB" id="A0A0K8P7Q0"/>
<comment type="caution">
    <text evidence="4">The sequence shown here is derived from an EMBL/GenBank/DDBJ whole genome shotgun (WGS) entry which is preliminary data.</text>
</comment>
<reference evidence="5" key="1">
    <citation type="submission" date="2015-07" db="EMBL/GenBank/DDBJ databases">
        <title>Discovery of a poly(ethylene terephthalate assimilation.</title>
        <authorList>
            <person name="Yoshida S."/>
            <person name="Hiraga K."/>
            <person name="Takehana T."/>
            <person name="Taniguchi I."/>
            <person name="Yamaji H."/>
            <person name="Maeda Y."/>
            <person name="Toyohara K."/>
            <person name="Miyamoto K."/>
            <person name="Kimura Y."/>
            <person name="Oda K."/>
        </authorList>
    </citation>
    <scope>NUCLEOTIDE SEQUENCE [LARGE SCALE GENOMIC DNA]</scope>
    <source>
        <strain evidence="5">NBRC 110686 / TISTR 2288 / 201-F6</strain>
    </source>
</reference>
<evidence type="ECO:0000313" key="4">
    <source>
        <dbReference type="EMBL" id="GAP38569.1"/>
    </source>
</evidence>
<keyword evidence="5" id="KW-1185">Reference proteome</keyword>
<dbReference type="GO" id="GO:0005524">
    <property type="term" value="F:ATP binding"/>
    <property type="evidence" value="ECO:0007669"/>
    <property type="project" value="UniProtKB-KW"/>
</dbReference>